<feature type="signal peptide" evidence="1">
    <location>
        <begin position="1"/>
        <end position="21"/>
    </location>
</feature>
<dbReference type="Proteomes" id="UP000580250">
    <property type="component" value="Unassembled WGS sequence"/>
</dbReference>
<evidence type="ECO:0000313" key="3">
    <source>
        <dbReference type="Proteomes" id="UP000580250"/>
    </source>
</evidence>
<accession>A0A6V7XYJ7</accession>
<evidence type="ECO:0000313" key="2">
    <source>
        <dbReference type="EMBL" id="CAD2204335.1"/>
    </source>
</evidence>
<dbReference type="AlphaFoldDB" id="A0A6V7XYJ7"/>
<dbReference type="EMBL" id="CAJEWN010002574">
    <property type="protein sequence ID" value="CAD2204335.1"/>
    <property type="molecule type" value="Genomic_DNA"/>
</dbReference>
<keyword evidence="1" id="KW-0732">Signal</keyword>
<evidence type="ECO:0000256" key="1">
    <source>
        <dbReference type="SAM" id="SignalP"/>
    </source>
</evidence>
<comment type="caution">
    <text evidence="2">The sequence shown here is derived from an EMBL/GenBank/DDBJ whole genome shotgun (WGS) entry which is preliminary data.</text>
</comment>
<name>A0A6V7XYJ7_MELEN</name>
<feature type="chain" id="PRO_5028451133" evidence="1">
    <location>
        <begin position="22"/>
        <end position="48"/>
    </location>
</feature>
<sequence>MTRVILFKLFLELFTMMRENGINFKKECRQKRGRTLSTVNLKNINYPL</sequence>
<organism evidence="2 3">
    <name type="scientific">Meloidogyne enterolobii</name>
    <name type="common">Root-knot nematode worm</name>
    <name type="synonym">Meloidogyne mayaguensis</name>
    <dbReference type="NCBI Taxonomy" id="390850"/>
    <lineage>
        <taxon>Eukaryota</taxon>
        <taxon>Metazoa</taxon>
        <taxon>Ecdysozoa</taxon>
        <taxon>Nematoda</taxon>
        <taxon>Chromadorea</taxon>
        <taxon>Rhabditida</taxon>
        <taxon>Tylenchina</taxon>
        <taxon>Tylenchomorpha</taxon>
        <taxon>Tylenchoidea</taxon>
        <taxon>Meloidogynidae</taxon>
        <taxon>Meloidogyninae</taxon>
        <taxon>Meloidogyne</taxon>
    </lineage>
</organism>
<reference evidence="2 3" key="1">
    <citation type="submission" date="2020-08" db="EMBL/GenBank/DDBJ databases">
        <authorList>
            <person name="Koutsovoulos G."/>
            <person name="Danchin GJ E."/>
        </authorList>
    </citation>
    <scope>NUCLEOTIDE SEQUENCE [LARGE SCALE GENOMIC DNA]</scope>
</reference>
<proteinExistence type="predicted"/>
<protein>
    <submittedName>
        <fullName evidence="2">Uncharacterized protein</fullName>
    </submittedName>
</protein>
<gene>
    <name evidence="2" type="ORF">MENT_LOCUS58067</name>
</gene>